<sequence>MEILLNELRTRIRPNGGFLFTTQGEDRPDATAWGTIILSHFKHDAQVLQRSRDYLTSFQMPDGRVSLSPDHPESFWPTPISILAWETSKSHHVSREKAIQFLLNSSGEHWIKNPETPLGHDPSLKGWPWIGHTHSWVESTAMAMTALHNVGFSDHPRLKEATSMILDRQLSHGGWNYGNTMVFEQELKPSPEDTGAALSALAGRISRIHISKSLEFLQTEFTRLRTPIAVGWSLLGLNAWNETPPDATTRIHDTWKHRERFGGYDTPSLCLLLAPLIAPHGLNNLINAEVSSQTSTATLASM</sequence>
<name>A0ABU3K3M9_9BACT</name>
<comment type="caution">
    <text evidence="1">The sequence shown here is derived from an EMBL/GenBank/DDBJ whole genome shotgun (WGS) entry which is preliminary data.</text>
</comment>
<dbReference type="SUPFAM" id="SSF48239">
    <property type="entry name" value="Terpenoid cyclases/Protein prenyltransferases"/>
    <property type="match status" value="1"/>
</dbReference>
<proteinExistence type="predicted"/>
<organism evidence="1 2">
    <name type="scientific">Candidatus Nitronereus thalassa</name>
    <dbReference type="NCBI Taxonomy" id="3020898"/>
    <lineage>
        <taxon>Bacteria</taxon>
        <taxon>Pseudomonadati</taxon>
        <taxon>Nitrospirota</taxon>
        <taxon>Nitrospiria</taxon>
        <taxon>Nitrospirales</taxon>
        <taxon>Nitrospiraceae</taxon>
        <taxon>Candidatus Nitronereus</taxon>
    </lineage>
</organism>
<dbReference type="CDD" id="cd00688">
    <property type="entry name" value="ISOPREN_C2_like"/>
    <property type="match status" value="1"/>
</dbReference>
<keyword evidence="2" id="KW-1185">Reference proteome</keyword>
<dbReference type="InterPro" id="IPR008930">
    <property type="entry name" value="Terpenoid_cyclase/PrenylTrfase"/>
</dbReference>
<protein>
    <submittedName>
        <fullName evidence="1">Terpene cyclase/mutase family protein</fullName>
    </submittedName>
</protein>
<evidence type="ECO:0000313" key="2">
    <source>
        <dbReference type="Proteomes" id="UP001250932"/>
    </source>
</evidence>
<dbReference type="EMBL" id="JAQOUE010000001">
    <property type="protein sequence ID" value="MDT7040994.1"/>
    <property type="molecule type" value="Genomic_DNA"/>
</dbReference>
<dbReference type="Gene3D" id="1.50.10.20">
    <property type="match status" value="1"/>
</dbReference>
<reference evidence="1 2" key="1">
    <citation type="journal article" date="2023" name="ISME J.">
        <title>Cultivation and genomic characterization of novel and ubiquitous marine nitrite-oxidizing bacteria from the Nitrospirales.</title>
        <authorList>
            <person name="Mueller A.J."/>
            <person name="Daebeler A."/>
            <person name="Herbold C.W."/>
            <person name="Kirkegaard R.H."/>
            <person name="Daims H."/>
        </authorList>
    </citation>
    <scope>NUCLEOTIDE SEQUENCE [LARGE SCALE GENOMIC DNA]</scope>
    <source>
        <strain evidence="1 2">EB</strain>
    </source>
</reference>
<gene>
    <name evidence="1" type="ORF">PPG34_01450</name>
</gene>
<evidence type="ECO:0000313" key="1">
    <source>
        <dbReference type="EMBL" id="MDT7040994.1"/>
    </source>
</evidence>
<accession>A0ABU3K3M9</accession>
<dbReference type="Proteomes" id="UP001250932">
    <property type="component" value="Unassembled WGS sequence"/>
</dbReference>
<dbReference type="RefSeq" id="WP_313831353.1">
    <property type="nucleotide sequence ID" value="NZ_JAQOUE010000001.1"/>
</dbReference>